<dbReference type="PROSITE" id="PS51257">
    <property type="entry name" value="PROKAR_LIPOPROTEIN"/>
    <property type="match status" value="1"/>
</dbReference>
<dbReference type="Pfam" id="PF00856">
    <property type="entry name" value="SET"/>
    <property type="match status" value="1"/>
</dbReference>
<gene>
    <name evidence="4" type="ORF">BDV95DRAFT_541144</name>
</gene>
<dbReference type="Gene3D" id="2.170.270.10">
    <property type="entry name" value="SET domain"/>
    <property type="match status" value="1"/>
</dbReference>
<dbReference type="Proteomes" id="UP000481861">
    <property type="component" value="Unassembled WGS sequence"/>
</dbReference>
<name>A0A7C8MAQ7_9PLEO</name>
<accession>A0A7C8MAQ7</accession>
<keyword evidence="5" id="KW-1185">Reference proteome</keyword>
<evidence type="ECO:0000259" key="3">
    <source>
        <dbReference type="PROSITE" id="PS50280"/>
    </source>
</evidence>
<proteinExistence type="predicted"/>
<evidence type="ECO:0000313" key="4">
    <source>
        <dbReference type="EMBL" id="KAF2873778.1"/>
    </source>
</evidence>
<dbReference type="SMART" id="SM00317">
    <property type="entry name" value="SET"/>
    <property type="match status" value="1"/>
</dbReference>
<protein>
    <recommendedName>
        <fullName evidence="3">SET domain-containing protein</fullName>
    </recommendedName>
</protein>
<feature type="signal peptide" evidence="2">
    <location>
        <begin position="1"/>
        <end position="30"/>
    </location>
</feature>
<dbReference type="PANTHER" id="PTHR47332">
    <property type="entry name" value="SET DOMAIN-CONTAINING PROTEIN 5"/>
    <property type="match status" value="1"/>
</dbReference>
<feature type="chain" id="PRO_5028840550" description="SET domain-containing protein" evidence="2">
    <location>
        <begin position="31"/>
        <end position="449"/>
    </location>
</feature>
<feature type="compositionally biased region" description="Basic and acidic residues" evidence="1">
    <location>
        <begin position="435"/>
        <end position="449"/>
    </location>
</feature>
<dbReference type="InterPro" id="IPR046341">
    <property type="entry name" value="SET_dom_sf"/>
</dbReference>
<dbReference type="OrthoDB" id="1028014at2759"/>
<evidence type="ECO:0000313" key="5">
    <source>
        <dbReference type="Proteomes" id="UP000481861"/>
    </source>
</evidence>
<dbReference type="EMBL" id="JAADJZ010000007">
    <property type="protein sequence ID" value="KAF2873778.1"/>
    <property type="molecule type" value="Genomic_DNA"/>
</dbReference>
<sequence>MSLLTLRRPRRNTLLLSTLLACHLPSLTSALFLTGSSSAVQDPFINPPSTTCPVSQDGATSDTFFWTHNPTCVTVVLPSSSESGLGTHQDFCAYTNAVFASARGISFVTTPETAASLTAEIFRPFEDGIAWERELYEEKETEGKGAGLFATMEIKAGDTLIKKTPVLFVAKEVLVTPSRSRRALVLDTAVRQLPERTRNAFMGLAKSLGKEEAIEDIVLTNGFGVKVWDGTSHLVVVPEAAKINHACRPNAHKRFDDFTLGSDIFAMKDIKKGEEITMSYGFSTHPHPLRQEALLANWGFTCTCSLCTSPTTTLNASDTHLTQIRDLKAVLPSEPSDIPQLLGLLPDLISLLDEEDLILERPMYEEILAYTWSSFGIEERAKYWAGRAQQDWSTLAGKESWEAKRTRELESDVKAHATWMSWEGDPWEGVGQGHPWDEKEGDDHHDHDH</sequence>
<dbReference type="PANTHER" id="PTHR47332:SF6">
    <property type="entry name" value="SET DOMAIN-CONTAINING PROTEIN"/>
    <property type="match status" value="1"/>
</dbReference>
<feature type="region of interest" description="Disordered" evidence="1">
    <location>
        <begin position="423"/>
        <end position="449"/>
    </location>
</feature>
<dbReference type="SUPFAM" id="SSF82199">
    <property type="entry name" value="SET domain"/>
    <property type="match status" value="1"/>
</dbReference>
<dbReference type="CDD" id="cd20071">
    <property type="entry name" value="SET_SMYD"/>
    <property type="match status" value="1"/>
</dbReference>
<evidence type="ECO:0000256" key="2">
    <source>
        <dbReference type="SAM" id="SignalP"/>
    </source>
</evidence>
<organism evidence="4 5">
    <name type="scientific">Massariosphaeria phaeospora</name>
    <dbReference type="NCBI Taxonomy" id="100035"/>
    <lineage>
        <taxon>Eukaryota</taxon>
        <taxon>Fungi</taxon>
        <taxon>Dikarya</taxon>
        <taxon>Ascomycota</taxon>
        <taxon>Pezizomycotina</taxon>
        <taxon>Dothideomycetes</taxon>
        <taxon>Pleosporomycetidae</taxon>
        <taxon>Pleosporales</taxon>
        <taxon>Pleosporales incertae sedis</taxon>
        <taxon>Massariosphaeria</taxon>
    </lineage>
</organism>
<evidence type="ECO:0000256" key="1">
    <source>
        <dbReference type="SAM" id="MobiDB-lite"/>
    </source>
</evidence>
<dbReference type="AlphaFoldDB" id="A0A7C8MAQ7"/>
<dbReference type="PROSITE" id="PS50280">
    <property type="entry name" value="SET"/>
    <property type="match status" value="1"/>
</dbReference>
<reference evidence="4 5" key="1">
    <citation type="submission" date="2020-01" db="EMBL/GenBank/DDBJ databases">
        <authorList>
            <consortium name="DOE Joint Genome Institute"/>
            <person name="Haridas S."/>
            <person name="Albert R."/>
            <person name="Binder M."/>
            <person name="Bloem J."/>
            <person name="Labutti K."/>
            <person name="Salamov A."/>
            <person name="Andreopoulos B."/>
            <person name="Baker S.E."/>
            <person name="Barry K."/>
            <person name="Bills G."/>
            <person name="Bluhm B.H."/>
            <person name="Cannon C."/>
            <person name="Castanera R."/>
            <person name="Culley D.E."/>
            <person name="Daum C."/>
            <person name="Ezra D."/>
            <person name="Gonzalez J.B."/>
            <person name="Henrissat B."/>
            <person name="Kuo A."/>
            <person name="Liang C."/>
            <person name="Lipzen A."/>
            <person name="Lutzoni F."/>
            <person name="Magnuson J."/>
            <person name="Mondo S."/>
            <person name="Nolan M."/>
            <person name="Ohm R."/>
            <person name="Pangilinan J."/>
            <person name="Park H.-J.H."/>
            <person name="Ramirez L."/>
            <person name="Alfaro M."/>
            <person name="Sun H."/>
            <person name="Tritt A."/>
            <person name="Yoshinaga Y."/>
            <person name="Zwiers L.-H.L."/>
            <person name="Turgeon B.G."/>
            <person name="Goodwin S.B."/>
            <person name="Spatafora J.W."/>
            <person name="Crous P.W."/>
            <person name="Grigoriev I.V."/>
        </authorList>
    </citation>
    <scope>NUCLEOTIDE SEQUENCE [LARGE SCALE GENOMIC DNA]</scope>
    <source>
        <strain evidence="4 5">CBS 611.86</strain>
    </source>
</reference>
<feature type="domain" description="SET" evidence="3">
    <location>
        <begin position="134"/>
        <end position="281"/>
    </location>
</feature>
<comment type="caution">
    <text evidence="4">The sequence shown here is derived from an EMBL/GenBank/DDBJ whole genome shotgun (WGS) entry which is preliminary data.</text>
</comment>
<keyword evidence="2" id="KW-0732">Signal</keyword>
<dbReference type="InterPro" id="IPR053185">
    <property type="entry name" value="SET_domain_protein"/>
</dbReference>
<dbReference type="InterPro" id="IPR001214">
    <property type="entry name" value="SET_dom"/>
</dbReference>